<evidence type="ECO:0000256" key="1">
    <source>
        <dbReference type="ARBA" id="ARBA00022737"/>
    </source>
</evidence>
<gene>
    <name evidence="3" type="ORF">NP233_g5778</name>
</gene>
<feature type="domain" description="Nephrocystin 3-like N-terminal" evidence="2">
    <location>
        <begin position="61"/>
        <end position="222"/>
    </location>
</feature>
<keyword evidence="1" id="KW-0677">Repeat</keyword>
<reference evidence="3" key="1">
    <citation type="submission" date="2022-07" db="EMBL/GenBank/DDBJ databases">
        <title>Genome Sequence of Leucocoprinus birnbaumii.</title>
        <authorList>
            <person name="Buettner E."/>
        </authorList>
    </citation>
    <scope>NUCLEOTIDE SEQUENCE</scope>
    <source>
        <strain evidence="3">VT141</strain>
    </source>
</reference>
<sequence>MFDRAHDLVISNSHFVDNSRAGSGLEILLNKSMPDAFHDSGARHPPPRCHYGTRMDYIAQITSWALGTSDHQEPILWMYGPFGVGKTAVAQSSAEALKPENKLIATLFFSRSNTNRDDPQRVFTSIAYQVATICEQFSDLIDARIRKDPALTTKSLPKQFEDLIVSPLSKIDVAQSGLKGCVVIIDGLDECRGAADQSEIIEIIATSARNQTTPFRWFITSRPEDSIIQTMNAHSVTSVSSRFELPVSREIDHEILVYLTDNLNQIRKHYCLPKQWPSEEAIALLVEHTAGLWIYAATIIRFIKDVDSFGPEDQLRIVLEFANSISRKVGPRNPLAEMDLFYVLIMERVPSNVRLTVRRVLFLHSWDQAGQGMGLDRIATTLGLSLQQIHRSCATIQSVAELHESGRSLTFYHASFLDFLKDSARSGDLCIHGQLLIDLRHELLDSLQGITFLSADSSRIVLPPHIVLPEEIDIHEYYQSTVFLFFDLCCFADYPIDTITARSLTRISFSKLFGLLPLSASRAIDGYEFRKRLPAKFRGRILWQSTCPFPGCLNTKAWIWGRNENAEIAYTCLEAIFIADNRLQAFTAGNCRCGAPSVPSRTISREHHQHTRALLAPGGFGFTADDSVNSSSLSPLAPAFVPRSRQSLGR</sequence>
<dbReference type="InterPro" id="IPR027417">
    <property type="entry name" value="P-loop_NTPase"/>
</dbReference>
<dbReference type="AlphaFoldDB" id="A0AAD5VS81"/>
<dbReference type="Gene3D" id="3.40.50.300">
    <property type="entry name" value="P-loop containing nucleotide triphosphate hydrolases"/>
    <property type="match status" value="1"/>
</dbReference>
<dbReference type="EMBL" id="JANIEX010000351">
    <property type="protein sequence ID" value="KAJ3568345.1"/>
    <property type="molecule type" value="Genomic_DNA"/>
</dbReference>
<dbReference type="Proteomes" id="UP001213000">
    <property type="component" value="Unassembled WGS sequence"/>
</dbReference>
<dbReference type="InterPro" id="IPR056884">
    <property type="entry name" value="NPHP3-like_N"/>
</dbReference>
<proteinExistence type="predicted"/>
<comment type="caution">
    <text evidence="3">The sequence shown here is derived from an EMBL/GenBank/DDBJ whole genome shotgun (WGS) entry which is preliminary data.</text>
</comment>
<evidence type="ECO:0000313" key="3">
    <source>
        <dbReference type="EMBL" id="KAJ3568345.1"/>
    </source>
</evidence>
<organism evidence="3 4">
    <name type="scientific">Leucocoprinus birnbaumii</name>
    <dbReference type="NCBI Taxonomy" id="56174"/>
    <lineage>
        <taxon>Eukaryota</taxon>
        <taxon>Fungi</taxon>
        <taxon>Dikarya</taxon>
        <taxon>Basidiomycota</taxon>
        <taxon>Agaricomycotina</taxon>
        <taxon>Agaricomycetes</taxon>
        <taxon>Agaricomycetidae</taxon>
        <taxon>Agaricales</taxon>
        <taxon>Agaricineae</taxon>
        <taxon>Agaricaceae</taxon>
        <taxon>Leucocoprinus</taxon>
    </lineage>
</organism>
<accession>A0AAD5VS81</accession>
<keyword evidence="4" id="KW-1185">Reference proteome</keyword>
<dbReference type="SUPFAM" id="SSF52540">
    <property type="entry name" value="P-loop containing nucleoside triphosphate hydrolases"/>
    <property type="match status" value="1"/>
</dbReference>
<name>A0AAD5VS81_9AGAR</name>
<protein>
    <recommendedName>
        <fullName evidence="2">Nephrocystin 3-like N-terminal domain-containing protein</fullName>
    </recommendedName>
</protein>
<dbReference type="Pfam" id="PF24883">
    <property type="entry name" value="NPHP3_N"/>
    <property type="match status" value="1"/>
</dbReference>
<evidence type="ECO:0000259" key="2">
    <source>
        <dbReference type="Pfam" id="PF24883"/>
    </source>
</evidence>
<dbReference type="PANTHER" id="PTHR10039">
    <property type="entry name" value="AMELOGENIN"/>
    <property type="match status" value="1"/>
</dbReference>
<evidence type="ECO:0000313" key="4">
    <source>
        <dbReference type="Proteomes" id="UP001213000"/>
    </source>
</evidence>